<feature type="domain" description="Peptidase S54 rhomboid" evidence="6">
    <location>
        <begin position="45"/>
        <end position="177"/>
    </location>
</feature>
<dbReference type="Gene3D" id="1.20.1540.10">
    <property type="entry name" value="Rhomboid-like"/>
    <property type="match status" value="1"/>
</dbReference>
<dbReference type="PANTHER" id="PTHR43731:SF9">
    <property type="entry name" value="SLR1461 PROTEIN"/>
    <property type="match status" value="1"/>
</dbReference>
<evidence type="ECO:0000313" key="7">
    <source>
        <dbReference type="EMBL" id="QWG02476.1"/>
    </source>
</evidence>
<keyword evidence="7" id="KW-0378">Hydrolase</keyword>
<evidence type="ECO:0000313" key="8">
    <source>
        <dbReference type="Proteomes" id="UP000678679"/>
    </source>
</evidence>
<feature type="transmembrane region" description="Helical" evidence="5">
    <location>
        <begin position="157"/>
        <end position="176"/>
    </location>
</feature>
<dbReference type="Proteomes" id="UP000678679">
    <property type="component" value="Chromosome 1"/>
</dbReference>
<dbReference type="GO" id="GO:0004252">
    <property type="term" value="F:serine-type endopeptidase activity"/>
    <property type="evidence" value="ECO:0007669"/>
    <property type="project" value="InterPro"/>
</dbReference>
<keyword evidence="4 5" id="KW-0472">Membrane</keyword>
<dbReference type="PANTHER" id="PTHR43731">
    <property type="entry name" value="RHOMBOID PROTEASE"/>
    <property type="match status" value="1"/>
</dbReference>
<name>A0AAX1N4P4_9BACT</name>
<feature type="transmembrane region" description="Helical" evidence="5">
    <location>
        <begin position="56"/>
        <end position="78"/>
    </location>
</feature>
<feature type="transmembrane region" description="Helical" evidence="5">
    <location>
        <begin position="133"/>
        <end position="151"/>
    </location>
</feature>
<proteinExistence type="predicted"/>
<dbReference type="GO" id="GO:0016020">
    <property type="term" value="C:membrane"/>
    <property type="evidence" value="ECO:0007669"/>
    <property type="project" value="UniProtKB-SubCell"/>
</dbReference>
<dbReference type="RefSeq" id="WP_169665020.1">
    <property type="nucleotide sequence ID" value="NZ_CP076132.1"/>
</dbReference>
<dbReference type="KEGG" id="fya:KMW28_02560"/>
<dbReference type="AlphaFoldDB" id="A0AAX1N4P4"/>
<dbReference type="GO" id="GO:0006508">
    <property type="term" value="P:proteolysis"/>
    <property type="evidence" value="ECO:0007669"/>
    <property type="project" value="UniProtKB-KW"/>
</dbReference>
<dbReference type="InterPro" id="IPR022764">
    <property type="entry name" value="Peptidase_S54_rhomboid_dom"/>
</dbReference>
<dbReference type="SUPFAM" id="SSF144091">
    <property type="entry name" value="Rhomboid-like"/>
    <property type="match status" value="1"/>
</dbReference>
<protein>
    <submittedName>
        <fullName evidence="7">Rhomboid family intramembrane serine protease</fullName>
    </submittedName>
</protein>
<feature type="transmembrane region" description="Helical" evidence="5">
    <location>
        <begin position="12"/>
        <end position="36"/>
    </location>
</feature>
<evidence type="ECO:0000256" key="4">
    <source>
        <dbReference type="ARBA" id="ARBA00023136"/>
    </source>
</evidence>
<keyword evidence="3 5" id="KW-1133">Transmembrane helix</keyword>
<evidence type="ECO:0000256" key="1">
    <source>
        <dbReference type="ARBA" id="ARBA00004141"/>
    </source>
</evidence>
<dbReference type="InterPro" id="IPR050925">
    <property type="entry name" value="Rhomboid_protease_S54"/>
</dbReference>
<sequence length="222" mass="25647">MLRNKEVRIPLLLISIAWFLYALELSLNIQLFHLGIYPRERLGFIGIFLHPFIHGGFNHIFSNTISFGILSFALYYFIPKVADKILIQLTIYSGFMVWIFARPSFHVGASGIIYGIASFLFFIGLFQKNPRSLIVSLCVAVLYHGMLTGLVPNEKGISWESHLSGSIVGFFLAFFYRHVETTFSQKVHTDLQHDLYKEGYQPLENENIKYHYTEIDKKKTKQ</sequence>
<evidence type="ECO:0000256" key="5">
    <source>
        <dbReference type="SAM" id="Phobius"/>
    </source>
</evidence>
<evidence type="ECO:0000256" key="2">
    <source>
        <dbReference type="ARBA" id="ARBA00022692"/>
    </source>
</evidence>
<evidence type="ECO:0000259" key="6">
    <source>
        <dbReference type="Pfam" id="PF01694"/>
    </source>
</evidence>
<dbReference type="EMBL" id="CP076132">
    <property type="protein sequence ID" value="QWG02476.1"/>
    <property type="molecule type" value="Genomic_DNA"/>
</dbReference>
<dbReference type="InterPro" id="IPR035952">
    <property type="entry name" value="Rhomboid-like_sf"/>
</dbReference>
<dbReference type="Pfam" id="PF01694">
    <property type="entry name" value="Rhomboid"/>
    <property type="match status" value="1"/>
</dbReference>
<feature type="transmembrane region" description="Helical" evidence="5">
    <location>
        <begin position="107"/>
        <end position="126"/>
    </location>
</feature>
<organism evidence="7 8">
    <name type="scientific">Flammeovirga yaeyamensis</name>
    <dbReference type="NCBI Taxonomy" id="367791"/>
    <lineage>
        <taxon>Bacteria</taxon>
        <taxon>Pseudomonadati</taxon>
        <taxon>Bacteroidota</taxon>
        <taxon>Cytophagia</taxon>
        <taxon>Cytophagales</taxon>
        <taxon>Flammeovirgaceae</taxon>
        <taxon>Flammeovirga</taxon>
    </lineage>
</organism>
<keyword evidence="7" id="KW-0645">Protease</keyword>
<keyword evidence="8" id="KW-1185">Reference proteome</keyword>
<reference evidence="7 8" key="1">
    <citation type="submission" date="2021-05" db="EMBL/GenBank/DDBJ databases">
        <title>Comparative genomic studies on the polysaccharide-degrading batcterial strains of the Flammeovirga genus.</title>
        <authorList>
            <person name="Zewei F."/>
            <person name="Zheng Z."/>
            <person name="Yu L."/>
            <person name="Ruyue G."/>
            <person name="Yanhong M."/>
            <person name="Yuanyuan C."/>
            <person name="Jingyan G."/>
            <person name="Wenjun H."/>
        </authorList>
    </citation>
    <scope>NUCLEOTIDE SEQUENCE [LARGE SCALE GENOMIC DNA]</scope>
    <source>
        <strain evidence="7 8">NBRC:100898</strain>
    </source>
</reference>
<feature type="transmembrane region" description="Helical" evidence="5">
    <location>
        <begin position="85"/>
        <end position="101"/>
    </location>
</feature>
<evidence type="ECO:0000256" key="3">
    <source>
        <dbReference type="ARBA" id="ARBA00022989"/>
    </source>
</evidence>
<accession>A0AAX1N4P4</accession>
<keyword evidence="2 5" id="KW-0812">Transmembrane</keyword>
<comment type="subcellular location">
    <subcellularLocation>
        <location evidence="1">Membrane</location>
        <topology evidence="1">Multi-pass membrane protein</topology>
    </subcellularLocation>
</comment>
<gene>
    <name evidence="7" type="ORF">KMW28_02560</name>
</gene>